<evidence type="ECO:0000313" key="1">
    <source>
        <dbReference type="EMBL" id="MBA1372790.1"/>
    </source>
</evidence>
<protein>
    <recommendedName>
        <fullName evidence="3">Rap1a immunity protein domain-containing protein</fullName>
    </recommendedName>
</protein>
<proteinExistence type="predicted"/>
<dbReference type="Proteomes" id="UP000589292">
    <property type="component" value="Unassembled WGS sequence"/>
</dbReference>
<organism evidence="1 2">
    <name type="scientific">Sphingomonas ursincola</name>
    <dbReference type="NCBI Taxonomy" id="56361"/>
    <lineage>
        <taxon>Bacteria</taxon>
        <taxon>Pseudomonadati</taxon>
        <taxon>Pseudomonadota</taxon>
        <taxon>Alphaproteobacteria</taxon>
        <taxon>Sphingomonadales</taxon>
        <taxon>Sphingomonadaceae</taxon>
        <taxon>Sphingomonas</taxon>
    </lineage>
</organism>
<accession>A0A7V8RAB4</accession>
<keyword evidence="2" id="KW-1185">Reference proteome</keyword>
<evidence type="ECO:0000313" key="2">
    <source>
        <dbReference type="Proteomes" id="UP000589292"/>
    </source>
</evidence>
<dbReference type="EMBL" id="VDES01000001">
    <property type="protein sequence ID" value="MBA1372790.1"/>
    <property type="molecule type" value="Genomic_DNA"/>
</dbReference>
<comment type="caution">
    <text evidence="1">The sequence shown here is derived from an EMBL/GenBank/DDBJ whole genome shotgun (WGS) entry which is preliminary data.</text>
</comment>
<name>A0A7V8RAB4_9SPHN</name>
<dbReference type="RefSeq" id="WP_181266027.1">
    <property type="nucleotide sequence ID" value="NZ_BAAAGB010000002.1"/>
</dbReference>
<dbReference type="AlphaFoldDB" id="A0A7V8RAB4"/>
<sequence length="133" mass="13871">MRIGIILMTALALQAPAPLSQPTPMPIETVREFLVAAKALMAKGAGGVGTPEADAVRQTIQDAAKAYRAALAESASRGEAVPSCPPPPGQAQLTIPDLIGDFQAFPEANRDMPVTTAFALVMTLRYPCVAAQK</sequence>
<evidence type="ECO:0008006" key="3">
    <source>
        <dbReference type="Google" id="ProtNLM"/>
    </source>
</evidence>
<reference evidence="1 2" key="1">
    <citation type="journal article" date="1994" name="Int. J. Syst. Bacteriol.">
        <title>Phylogenetic positions of novel aerobic, bacteriochlorophyll a-containing bacteria and description of Roseococcus thiosulfatophilus gen. nov., sp. nov., Erythromicrobium ramosum gen. nov., sp. nov., and Erythrobacter litoralis sp. nov.</title>
        <authorList>
            <person name="Yurkov V."/>
            <person name="Stackebrandt E."/>
            <person name="Holmes A."/>
            <person name="Fuerst J.A."/>
            <person name="Hugenholtz P."/>
            <person name="Golecki J."/>
            <person name="Gad'on N."/>
            <person name="Gorlenko V.M."/>
            <person name="Kompantseva E.I."/>
            <person name="Drews G."/>
        </authorList>
    </citation>
    <scope>NUCLEOTIDE SEQUENCE [LARGE SCALE GENOMIC DNA]</scope>
    <source>
        <strain evidence="1 2">KR-99</strain>
    </source>
</reference>
<gene>
    <name evidence="1" type="ORF">FG486_00420</name>
</gene>